<sequence>MGKEQVVDAGVFLSVVADVTVGGEGDFVGEFGCPRWGGELFWAGEGLGCMGAPFSEGGGLATAALG</sequence>
<evidence type="ECO:0008006" key="3">
    <source>
        <dbReference type="Google" id="ProtNLM"/>
    </source>
</evidence>
<evidence type="ECO:0000313" key="2">
    <source>
        <dbReference type="Proteomes" id="UP000472710"/>
    </source>
</evidence>
<dbReference type="EMBL" id="BLLN01000009">
    <property type="protein sequence ID" value="GFH75324.1"/>
    <property type="molecule type" value="Genomic_DNA"/>
</dbReference>
<evidence type="ECO:0000313" key="1">
    <source>
        <dbReference type="EMBL" id="GFH75324.1"/>
    </source>
</evidence>
<accession>A0ABQ1CYI8</accession>
<comment type="caution">
    <text evidence="1">The sequence shown here is derived from an EMBL/GenBank/DDBJ whole genome shotgun (WGS) entry which is preliminary data.</text>
</comment>
<keyword evidence="2" id="KW-1185">Reference proteome</keyword>
<gene>
    <name evidence="1" type="ORF">Sdia_60920</name>
</gene>
<reference evidence="1 2" key="1">
    <citation type="submission" date="2020-02" db="EMBL/GenBank/DDBJ databases">
        <title>Whole genome shotgun sequence of Streptomyces diastaticus subsp. diastaticus NBRC 13412.</title>
        <authorList>
            <person name="Ichikawa N."/>
            <person name="Komaki H."/>
            <person name="Tamura T."/>
        </authorList>
    </citation>
    <scope>NUCLEOTIDE SEQUENCE [LARGE SCALE GENOMIC DNA]</scope>
    <source>
        <strain evidence="1 2">NBRC 13412</strain>
    </source>
</reference>
<proteinExistence type="predicted"/>
<name>A0ABQ1CYI8_STRDI</name>
<dbReference type="Proteomes" id="UP000472710">
    <property type="component" value="Unassembled WGS sequence"/>
</dbReference>
<protein>
    <recommendedName>
        <fullName evidence="3">Lasso RiPP family leader peptide-containing protein</fullName>
    </recommendedName>
</protein>
<organism evidence="1 2">
    <name type="scientific">Streptomyces diastaticus subsp. diastaticus</name>
    <dbReference type="NCBI Taxonomy" id="68040"/>
    <lineage>
        <taxon>Bacteria</taxon>
        <taxon>Bacillati</taxon>
        <taxon>Actinomycetota</taxon>
        <taxon>Actinomycetes</taxon>
        <taxon>Kitasatosporales</taxon>
        <taxon>Streptomycetaceae</taxon>
        <taxon>Streptomyces</taxon>
        <taxon>Streptomyces diastaticus group</taxon>
    </lineage>
</organism>